<reference evidence="1 2" key="1">
    <citation type="submission" date="2016-11" db="EMBL/GenBank/DDBJ databases">
        <title>Comparative genomics of co-occurring bacteria in distinct bioleaching systems unravels niche-specific adaptation.</title>
        <authorList>
            <person name="Zhang X."/>
            <person name="Liu X."/>
            <person name="Yin H."/>
        </authorList>
    </citation>
    <scope>NUCLEOTIDE SEQUENCE [LARGE SCALE GENOMIC DNA]</scope>
    <source>
        <strain evidence="1 2">DX</strain>
    </source>
</reference>
<comment type="caution">
    <text evidence="1">The sequence shown here is derived from an EMBL/GenBank/DDBJ whole genome shotgun (WGS) entry which is preliminary data.</text>
</comment>
<sequence>MPPKGEKKSEPLFLASSVQIERHVKVKMYARMFHPVRDPYLPISKLKSKIKKLLELLSGSPIHPKPIVCEKTGCAE</sequence>
<protein>
    <submittedName>
        <fullName evidence="1">Uncharacterized protein</fullName>
    </submittedName>
</protein>
<dbReference type="EMBL" id="MPOJ01000004">
    <property type="protein sequence ID" value="OOH74404.1"/>
    <property type="molecule type" value="Genomic_DNA"/>
</dbReference>
<dbReference type="AlphaFoldDB" id="A0A1V3SXK0"/>
<gene>
    <name evidence="1" type="ORF">BOX24_02110</name>
</gene>
<proteinExistence type="predicted"/>
<accession>A0A1V3SXK0</accession>
<name>A0A1V3SXK0_9BACT</name>
<evidence type="ECO:0000313" key="1">
    <source>
        <dbReference type="EMBL" id="OOH74404.1"/>
    </source>
</evidence>
<dbReference type="Proteomes" id="UP000188586">
    <property type="component" value="Unassembled WGS sequence"/>
</dbReference>
<organism evidence="1 2">
    <name type="scientific">Leptospirillum ferriphilum</name>
    <dbReference type="NCBI Taxonomy" id="178606"/>
    <lineage>
        <taxon>Bacteria</taxon>
        <taxon>Pseudomonadati</taxon>
        <taxon>Nitrospirota</taxon>
        <taxon>Nitrospiria</taxon>
        <taxon>Nitrospirales</taxon>
        <taxon>Nitrospiraceae</taxon>
        <taxon>Leptospirillum</taxon>
    </lineage>
</organism>
<evidence type="ECO:0000313" key="2">
    <source>
        <dbReference type="Proteomes" id="UP000188586"/>
    </source>
</evidence>